<accession>A0AAW1VET1</accession>
<dbReference type="Gene3D" id="1.10.1450.10">
    <property type="entry name" value="Tetraspanin"/>
    <property type="match status" value="1"/>
</dbReference>
<evidence type="ECO:0000313" key="8">
    <source>
        <dbReference type="EMBL" id="KAK9890705.1"/>
    </source>
</evidence>
<keyword evidence="5 7" id="KW-0472">Membrane</keyword>
<comment type="similarity">
    <text evidence="2 7">Belongs to the tetraspanin (TM4SF) family.</text>
</comment>
<keyword evidence="4 7" id="KW-1133">Transmembrane helix</keyword>
<dbReference type="PANTHER" id="PTHR19282">
    <property type="entry name" value="TETRASPANIN"/>
    <property type="match status" value="1"/>
</dbReference>
<dbReference type="Pfam" id="PF00335">
    <property type="entry name" value="Tetraspanin"/>
    <property type="match status" value="1"/>
</dbReference>
<reference evidence="8 9" key="1">
    <citation type="submission" date="2023-03" db="EMBL/GenBank/DDBJ databases">
        <title>Genome insight into feeding habits of ladybird beetles.</title>
        <authorList>
            <person name="Li H.-S."/>
            <person name="Huang Y.-H."/>
            <person name="Pang H."/>
        </authorList>
    </citation>
    <scope>NUCLEOTIDE SEQUENCE [LARGE SCALE GENOMIC DNA]</scope>
    <source>
        <strain evidence="8">SYSU_2023b</strain>
        <tissue evidence="8">Whole body</tissue>
    </source>
</reference>
<name>A0AAW1VET1_9CUCU</name>
<dbReference type="PIRSF" id="PIRSF002419">
    <property type="entry name" value="Tetraspanin"/>
    <property type="match status" value="1"/>
</dbReference>
<dbReference type="InterPro" id="IPR018499">
    <property type="entry name" value="Tetraspanin/Peripherin"/>
</dbReference>
<evidence type="ECO:0000256" key="5">
    <source>
        <dbReference type="ARBA" id="ARBA00023136"/>
    </source>
</evidence>
<dbReference type="InterPro" id="IPR000301">
    <property type="entry name" value="Tetraspanin_animals"/>
</dbReference>
<dbReference type="SUPFAM" id="SSF48652">
    <property type="entry name" value="Tetraspanin"/>
    <property type="match status" value="1"/>
</dbReference>
<sequence length="219" mass="24388">MLKFITGVSKYIIYTFQFVIVILGALMILFGLLPIVHGGYDSLYSKLAVGLGVTVFIIAFLGCFGAIRENRTMLTAHAVILLILFIVQIALAITVAIAIGNGYFDDMTSKLDKVFTDDHKLFNKLQLWLDCCGVSNYTDYVKNNQPFPGSCCGESDDFDASGERSCEIGYVFHTGCADNLTNYFEDNFRWISGIAIGFAVFEILASLFTFWTSRHLTKK</sequence>
<dbReference type="EMBL" id="JARQZJ010000126">
    <property type="protein sequence ID" value="KAK9890705.1"/>
    <property type="molecule type" value="Genomic_DNA"/>
</dbReference>
<evidence type="ECO:0000256" key="6">
    <source>
        <dbReference type="PIRSR" id="PIRSR002419-1"/>
    </source>
</evidence>
<feature type="disulfide bond" evidence="6">
    <location>
        <begin position="132"/>
        <end position="151"/>
    </location>
</feature>
<keyword evidence="3 7" id="KW-0812">Transmembrane</keyword>
<protein>
    <recommendedName>
        <fullName evidence="7">Tetraspanin</fullName>
    </recommendedName>
</protein>
<comment type="subcellular location">
    <subcellularLocation>
        <location evidence="1 7">Membrane</location>
        <topology evidence="1 7">Multi-pass membrane protein</topology>
    </subcellularLocation>
</comment>
<keyword evidence="9" id="KW-1185">Reference proteome</keyword>
<evidence type="ECO:0000256" key="4">
    <source>
        <dbReference type="ARBA" id="ARBA00022989"/>
    </source>
</evidence>
<dbReference type="InterPro" id="IPR008952">
    <property type="entry name" value="Tetraspanin_EC2_sf"/>
</dbReference>
<keyword evidence="6" id="KW-1015">Disulfide bond</keyword>
<proteinExistence type="inferred from homology"/>
<feature type="transmembrane region" description="Helical" evidence="7">
    <location>
        <begin position="47"/>
        <end position="67"/>
    </location>
</feature>
<organism evidence="8 9">
    <name type="scientific">Henosepilachna vigintioctopunctata</name>
    <dbReference type="NCBI Taxonomy" id="420089"/>
    <lineage>
        <taxon>Eukaryota</taxon>
        <taxon>Metazoa</taxon>
        <taxon>Ecdysozoa</taxon>
        <taxon>Arthropoda</taxon>
        <taxon>Hexapoda</taxon>
        <taxon>Insecta</taxon>
        <taxon>Pterygota</taxon>
        <taxon>Neoptera</taxon>
        <taxon>Endopterygota</taxon>
        <taxon>Coleoptera</taxon>
        <taxon>Polyphaga</taxon>
        <taxon>Cucujiformia</taxon>
        <taxon>Coccinelloidea</taxon>
        <taxon>Coccinellidae</taxon>
        <taxon>Epilachninae</taxon>
        <taxon>Epilachnini</taxon>
        <taxon>Henosepilachna</taxon>
    </lineage>
</organism>
<dbReference type="PRINTS" id="PR00259">
    <property type="entry name" value="TMFOUR"/>
</dbReference>
<comment type="caution">
    <text evidence="8">The sequence shown here is derived from an EMBL/GenBank/DDBJ whole genome shotgun (WGS) entry which is preliminary data.</text>
</comment>
<dbReference type="Proteomes" id="UP001431783">
    <property type="component" value="Unassembled WGS sequence"/>
</dbReference>
<feature type="transmembrane region" description="Helical" evidence="7">
    <location>
        <begin position="12"/>
        <end position="35"/>
    </location>
</feature>
<dbReference type="AlphaFoldDB" id="A0AAW1VET1"/>
<evidence type="ECO:0000256" key="2">
    <source>
        <dbReference type="ARBA" id="ARBA00006840"/>
    </source>
</evidence>
<dbReference type="CDD" id="cd03127">
    <property type="entry name" value="tetraspanin_LEL"/>
    <property type="match status" value="1"/>
</dbReference>
<evidence type="ECO:0000256" key="7">
    <source>
        <dbReference type="RuleBase" id="RU361218"/>
    </source>
</evidence>
<evidence type="ECO:0000313" key="9">
    <source>
        <dbReference type="Proteomes" id="UP001431783"/>
    </source>
</evidence>
<feature type="transmembrane region" description="Helical" evidence="7">
    <location>
        <begin position="190"/>
        <end position="211"/>
    </location>
</feature>
<gene>
    <name evidence="8" type="ORF">WA026_012055</name>
</gene>
<evidence type="ECO:0000256" key="1">
    <source>
        <dbReference type="ARBA" id="ARBA00004141"/>
    </source>
</evidence>
<dbReference type="GO" id="GO:0005886">
    <property type="term" value="C:plasma membrane"/>
    <property type="evidence" value="ECO:0007669"/>
    <property type="project" value="TreeGrafter"/>
</dbReference>
<feature type="transmembrane region" description="Helical" evidence="7">
    <location>
        <begin position="79"/>
        <end position="104"/>
    </location>
</feature>
<dbReference type="PANTHER" id="PTHR19282:SF521">
    <property type="entry name" value="IP01817P-RELATED"/>
    <property type="match status" value="1"/>
</dbReference>
<evidence type="ECO:0000256" key="3">
    <source>
        <dbReference type="ARBA" id="ARBA00022692"/>
    </source>
</evidence>